<evidence type="ECO:0000313" key="1">
    <source>
        <dbReference type="EMBL" id="JAH71319.1"/>
    </source>
</evidence>
<protein>
    <submittedName>
        <fullName evidence="1">Uncharacterized protein</fullName>
    </submittedName>
</protein>
<dbReference type="AlphaFoldDB" id="A0A0E9UZN2"/>
<organism evidence="1">
    <name type="scientific">Anguilla anguilla</name>
    <name type="common">European freshwater eel</name>
    <name type="synonym">Muraena anguilla</name>
    <dbReference type="NCBI Taxonomy" id="7936"/>
    <lineage>
        <taxon>Eukaryota</taxon>
        <taxon>Metazoa</taxon>
        <taxon>Chordata</taxon>
        <taxon>Craniata</taxon>
        <taxon>Vertebrata</taxon>
        <taxon>Euteleostomi</taxon>
        <taxon>Actinopterygii</taxon>
        <taxon>Neopterygii</taxon>
        <taxon>Teleostei</taxon>
        <taxon>Anguilliformes</taxon>
        <taxon>Anguillidae</taxon>
        <taxon>Anguilla</taxon>
    </lineage>
</organism>
<proteinExistence type="predicted"/>
<reference evidence="1" key="2">
    <citation type="journal article" date="2015" name="Fish Shellfish Immunol.">
        <title>Early steps in the European eel (Anguilla anguilla)-Vibrio vulnificus interaction in the gills: Role of the RtxA13 toxin.</title>
        <authorList>
            <person name="Callol A."/>
            <person name="Pajuelo D."/>
            <person name="Ebbesson L."/>
            <person name="Teles M."/>
            <person name="MacKenzie S."/>
            <person name="Amaro C."/>
        </authorList>
    </citation>
    <scope>NUCLEOTIDE SEQUENCE</scope>
</reference>
<accession>A0A0E9UZN2</accession>
<name>A0A0E9UZN2_ANGAN</name>
<dbReference type="EMBL" id="GBXM01037258">
    <property type="protein sequence ID" value="JAH71319.1"/>
    <property type="molecule type" value="Transcribed_RNA"/>
</dbReference>
<reference evidence="1" key="1">
    <citation type="submission" date="2014-11" db="EMBL/GenBank/DDBJ databases">
        <authorList>
            <person name="Amaro Gonzalez C."/>
        </authorList>
    </citation>
    <scope>NUCLEOTIDE SEQUENCE</scope>
</reference>
<sequence length="24" mass="2783">MDPSWNRIGRCTRFCTSFATNVYG</sequence>